<dbReference type="Pfam" id="PF00072">
    <property type="entry name" value="Response_reg"/>
    <property type="match status" value="1"/>
</dbReference>
<dbReference type="InterPro" id="IPR001789">
    <property type="entry name" value="Sig_transdc_resp-reg_receiver"/>
</dbReference>
<evidence type="ECO:0000256" key="5">
    <source>
        <dbReference type="PROSITE-ProRule" id="PRU01091"/>
    </source>
</evidence>
<dbReference type="InterPro" id="IPR001867">
    <property type="entry name" value="OmpR/PhoB-type_DNA-bd"/>
</dbReference>
<proteinExistence type="predicted"/>
<feature type="DNA-binding region" description="OmpR/PhoB-type" evidence="5">
    <location>
        <begin position="124"/>
        <end position="220"/>
    </location>
</feature>
<reference evidence="8" key="1">
    <citation type="submission" date="2022-10" db="EMBL/GenBank/DDBJ databases">
        <title>YIM 151497 complete genome.</title>
        <authorList>
            <person name="Chen X."/>
        </authorList>
    </citation>
    <scope>NUCLEOTIDE SEQUENCE</scope>
    <source>
        <strain evidence="8">YIM 151497</strain>
    </source>
</reference>
<sequence length="224" mass="24888">MRIVLIEDNTMLARAVIQSLQDEGHAVDWLANGDDGSQFLSTEGADLAIVDINLPKRSGLDVIRILGTERNDIPVLVLTARDSLQDRIVGLDAGADDYMTKPFEMAELNARVRALGRRRGQRVHNIETLGQLSYDRLGRQISSPDGPIVLPRRELALWEILFDHAERVVSKDALCDSIYGTGADIEVNAVELLVSRLRRKIEPFGITIRAIRGLGYVLRPVVVQ</sequence>
<evidence type="ECO:0000256" key="3">
    <source>
        <dbReference type="ARBA" id="ARBA00023163"/>
    </source>
</evidence>
<keyword evidence="3" id="KW-0804">Transcription</keyword>
<evidence type="ECO:0000259" key="7">
    <source>
        <dbReference type="PROSITE" id="PS51755"/>
    </source>
</evidence>
<dbReference type="Gene3D" id="6.10.250.690">
    <property type="match status" value="1"/>
</dbReference>
<dbReference type="InterPro" id="IPR039420">
    <property type="entry name" value="WalR-like"/>
</dbReference>
<evidence type="ECO:0000256" key="4">
    <source>
        <dbReference type="PROSITE-ProRule" id="PRU00169"/>
    </source>
</evidence>
<dbReference type="PROSITE" id="PS51755">
    <property type="entry name" value="OMPR_PHOB"/>
    <property type="match status" value="1"/>
</dbReference>
<dbReference type="Proteomes" id="UP001163882">
    <property type="component" value="Chromosome"/>
</dbReference>
<organism evidence="8 9">
    <name type="scientific">Pelagibacterium flavum</name>
    <dbReference type="NCBI Taxonomy" id="2984530"/>
    <lineage>
        <taxon>Bacteria</taxon>
        <taxon>Pseudomonadati</taxon>
        <taxon>Pseudomonadota</taxon>
        <taxon>Alphaproteobacteria</taxon>
        <taxon>Hyphomicrobiales</taxon>
        <taxon>Devosiaceae</taxon>
        <taxon>Pelagibacterium</taxon>
    </lineage>
</organism>
<accession>A0ABY6IJT3</accession>
<dbReference type="RefSeq" id="WP_264224295.1">
    <property type="nucleotide sequence ID" value="NZ_CP107716.1"/>
</dbReference>
<dbReference type="SMART" id="SM00448">
    <property type="entry name" value="REC"/>
    <property type="match status" value="1"/>
</dbReference>
<evidence type="ECO:0000313" key="9">
    <source>
        <dbReference type="Proteomes" id="UP001163882"/>
    </source>
</evidence>
<dbReference type="InterPro" id="IPR036388">
    <property type="entry name" value="WH-like_DNA-bd_sf"/>
</dbReference>
<dbReference type="Gene3D" id="1.10.10.10">
    <property type="entry name" value="Winged helix-like DNA-binding domain superfamily/Winged helix DNA-binding domain"/>
    <property type="match status" value="1"/>
</dbReference>
<evidence type="ECO:0000313" key="8">
    <source>
        <dbReference type="EMBL" id="UYQ70604.1"/>
    </source>
</evidence>
<keyword evidence="4" id="KW-0597">Phosphoprotein</keyword>
<evidence type="ECO:0000256" key="2">
    <source>
        <dbReference type="ARBA" id="ARBA00023125"/>
    </source>
</evidence>
<name>A0ABY6IJT3_9HYPH</name>
<keyword evidence="2 5" id="KW-0238">DNA-binding</keyword>
<dbReference type="EMBL" id="CP107716">
    <property type="protein sequence ID" value="UYQ70604.1"/>
    <property type="molecule type" value="Genomic_DNA"/>
</dbReference>
<dbReference type="PANTHER" id="PTHR48111:SF67">
    <property type="entry name" value="TRANSCRIPTIONAL REGULATORY PROTEIN TCTD"/>
    <property type="match status" value="1"/>
</dbReference>
<evidence type="ECO:0000259" key="6">
    <source>
        <dbReference type="PROSITE" id="PS50110"/>
    </source>
</evidence>
<dbReference type="SUPFAM" id="SSF52172">
    <property type="entry name" value="CheY-like"/>
    <property type="match status" value="1"/>
</dbReference>
<dbReference type="InterPro" id="IPR016032">
    <property type="entry name" value="Sig_transdc_resp-reg_C-effctor"/>
</dbReference>
<evidence type="ECO:0000256" key="1">
    <source>
        <dbReference type="ARBA" id="ARBA00023015"/>
    </source>
</evidence>
<dbReference type="SUPFAM" id="SSF46894">
    <property type="entry name" value="C-terminal effector domain of the bipartite response regulators"/>
    <property type="match status" value="1"/>
</dbReference>
<feature type="domain" description="Response regulatory" evidence="6">
    <location>
        <begin position="2"/>
        <end position="116"/>
    </location>
</feature>
<dbReference type="Pfam" id="PF00486">
    <property type="entry name" value="Trans_reg_C"/>
    <property type="match status" value="1"/>
</dbReference>
<protein>
    <submittedName>
        <fullName evidence="8">Response regulator transcription factor</fullName>
    </submittedName>
</protein>
<gene>
    <name evidence="8" type="ORF">OF122_10980</name>
</gene>
<dbReference type="CDD" id="cd00383">
    <property type="entry name" value="trans_reg_C"/>
    <property type="match status" value="1"/>
</dbReference>
<dbReference type="PROSITE" id="PS50110">
    <property type="entry name" value="RESPONSE_REGULATORY"/>
    <property type="match status" value="1"/>
</dbReference>
<dbReference type="Gene3D" id="3.40.50.2300">
    <property type="match status" value="1"/>
</dbReference>
<feature type="domain" description="OmpR/PhoB-type" evidence="7">
    <location>
        <begin position="124"/>
        <end position="220"/>
    </location>
</feature>
<dbReference type="InterPro" id="IPR011006">
    <property type="entry name" value="CheY-like_superfamily"/>
</dbReference>
<feature type="modified residue" description="4-aspartylphosphate" evidence="4">
    <location>
        <position position="51"/>
    </location>
</feature>
<keyword evidence="9" id="KW-1185">Reference proteome</keyword>
<keyword evidence="1" id="KW-0805">Transcription regulation</keyword>
<dbReference type="SMART" id="SM00862">
    <property type="entry name" value="Trans_reg_C"/>
    <property type="match status" value="1"/>
</dbReference>
<dbReference type="PANTHER" id="PTHR48111">
    <property type="entry name" value="REGULATOR OF RPOS"/>
    <property type="match status" value="1"/>
</dbReference>